<gene>
    <name evidence="3" type="ORF">TSACC_22800</name>
</gene>
<dbReference type="EMBL" id="BDCO01000002">
    <property type="protein sequence ID" value="GAT34375.1"/>
    <property type="molecule type" value="Genomic_DNA"/>
</dbReference>
<dbReference type="OrthoDB" id="192188at2"/>
<proteinExistence type="predicted"/>
<evidence type="ECO:0000313" key="3">
    <source>
        <dbReference type="EMBL" id="GAT34375.1"/>
    </source>
</evidence>
<keyword evidence="1" id="KW-1133">Transmembrane helix</keyword>
<accession>A0A146G9P5</accession>
<evidence type="ECO:0000256" key="1">
    <source>
        <dbReference type="SAM" id="Phobius"/>
    </source>
</evidence>
<dbReference type="AlphaFoldDB" id="A0A146G9P5"/>
<feature type="domain" description="YcxB-like C-terminal" evidence="2">
    <location>
        <begin position="97"/>
        <end position="155"/>
    </location>
</feature>
<keyword evidence="4" id="KW-1185">Reference proteome</keyword>
<dbReference type="Pfam" id="PF14317">
    <property type="entry name" value="YcxB"/>
    <property type="match status" value="1"/>
</dbReference>
<dbReference type="STRING" id="690879.TSACC_22800"/>
<name>A0A146G9P5_TERSA</name>
<dbReference type="InterPro" id="IPR025588">
    <property type="entry name" value="YcxB-like_C"/>
</dbReference>
<keyword evidence="1" id="KW-0812">Transmembrane</keyword>
<comment type="caution">
    <text evidence="3">The sequence shown here is derived from an EMBL/GenBank/DDBJ whole genome shotgun (WGS) entry which is preliminary data.</text>
</comment>
<dbReference type="InParanoid" id="A0A146G9P5"/>
<feature type="transmembrane region" description="Helical" evidence="1">
    <location>
        <begin position="58"/>
        <end position="77"/>
    </location>
</feature>
<protein>
    <submittedName>
        <fullName evidence="3">YcxB-like protein</fullName>
    </submittedName>
</protein>
<feature type="transmembrane region" description="Helical" evidence="1">
    <location>
        <begin position="25"/>
        <end position="46"/>
    </location>
</feature>
<dbReference type="Proteomes" id="UP000076023">
    <property type="component" value="Unassembled WGS sequence"/>
</dbReference>
<dbReference type="RefSeq" id="WP_075080009.1">
    <property type="nucleotide sequence ID" value="NZ_BDCO01000002.1"/>
</dbReference>
<keyword evidence="1" id="KW-0472">Membrane</keyword>
<reference evidence="4" key="1">
    <citation type="journal article" date="2017" name="Genome Announc.">
        <title>Draft Genome Sequence of Terrimicrobium sacchariphilum NM-5T, a Facultative Anaerobic Soil Bacterium of the Class Spartobacteria.</title>
        <authorList>
            <person name="Qiu Y.L."/>
            <person name="Tourlousse D.M."/>
            <person name="Matsuura N."/>
            <person name="Ohashi A."/>
            <person name="Sekiguchi Y."/>
        </authorList>
    </citation>
    <scope>NUCLEOTIDE SEQUENCE [LARGE SCALE GENOMIC DNA]</scope>
    <source>
        <strain evidence="4">NM-5</strain>
    </source>
</reference>
<organism evidence="3 4">
    <name type="scientific">Terrimicrobium sacchariphilum</name>
    <dbReference type="NCBI Taxonomy" id="690879"/>
    <lineage>
        <taxon>Bacteria</taxon>
        <taxon>Pseudomonadati</taxon>
        <taxon>Verrucomicrobiota</taxon>
        <taxon>Terrimicrobiia</taxon>
        <taxon>Terrimicrobiales</taxon>
        <taxon>Terrimicrobiaceae</taxon>
        <taxon>Terrimicrobium</taxon>
    </lineage>
</organism>
<evidence type="ECO:0000313" key="4">
    <source>
        <dbReference type="Proteomes" id="UP000076023"/>
    </source>
</evidence>
<sequence>MTIHCQITEEDYIRAQYLHVRPRPVFLAAGVLMVVAALTIIVLKLFVYPSTTSQPAPYVLFAVLVYLALRFFVIMPMSAKRIYREQKTLHDPYEVEITEETIRFASRHGGSSAAWRQLHKYKVGKDFILLYPSRETFHMFPRRWFSDEQFTEFQGILARHLKRG</sequence>
<evidence type="ECO:0000259" key="2">
    <source>
        <dbReference type="Pfam" id="PF14317"/>
    </source>
</evidence>